<evidence type="ECO:0000256" key="2">
    <source>
        <dbReference type="ARBA" id="ARBA00022801"/>
    </source>
</evidence>
<dbReference type="InterPro" id="IPR047187">
    <property type="entry name" value="SF1_C_Upf1"/>
</dbReference>
<reference evidence="7 8" key="1">
    <citation type="submission" date="2018-11" db="EMBL/GenBank/DDBJ databases">
        <title>Taxonoimc description of Halomarina strain SPP-AMP-1.</title>
        <authorList>
            <person name="Pal Y."/>
            <person name="Srinivasana K."/>
            <person name="Verma A."/>
            <person name="Kumar P."/>
        </authorList>
    </citation>
    <scope>NUCLEOTIDE SEQUENCE [LARGE SCALE GENOMIC DNA]</scope>
    <source>
        <strain evidence="7 8">SPP-AMP-1</strain>
    </source>
</reference>
<dbReference type="PANTHER" id="PTHR43788">
    <property type="entry name" value="DNA2/NAM7 HELICASE FAMILY MEMBER"/>
    <property type="match status" value="1"/>
</dbReference>
<dbReference type="GO" id="GO:0016787">
    <property type="term" value="F:hydrolase activity"/>
    <property type="evidence" value="ECO:0007669"/>
    <property type="project" value="UniProtKB-KW"/>
</dbReference>
<dbReference type="InterPro" id="IPR041679">
    <property type="entry name" value="DNA2/NAM7-like_C"/>
</dbReference>
<protein>
    <recommendedName>
        <fullName evidence="6">DNA2/NAM7 helicase-like C-terminal domain-containing protein</fullName>
    </recommendedName>
</protein>
<name>A0A3P3RAG7_9EURY</name>
<dbReference type="Pfam" id="PF13245">
    <property type="entry name" value="AAA_19"/>
    <property type="match status" value="1"/>
</dbReference>
<dbReference type="Pfam" id="PF13087">
    <property type="entry name" value="AAA_12"/>
    <property type="match status" value="1"/>
</dbReference>
<evidence type="ECO:0000313" key="8">
    <source>
        <dbReference type="Proteomes" id="UP000282322"/>
    </source>
</evidence>
<dbReference type="GO" id="GO:0005524">
    <property type="term" value="F:ATP binding"/>
    <property type="evidence" value="ECO:0007669"/>
    <property type="project" value="UniProtKB-KW"/>
</dbReference>
<dbReference type="Gene3D" id="3.40.50.300">
    <property type="entry name" value="P-loop containing nucleotide triphosphate hydrolases"/>
    <property type="match status" value="2"/>
</dbReference>
<dbReference type="GO" id="GO:0043139">
    <property type="term" value="F:5'-3' DNA helicase activity"/>
    <property type="evidence" value="ECO:0007669"/>
    <property type="project" value="TreeGrafter"/>
</dbReference>
<evidence type="ECO:0000256" key="1">
    <source>
        <dbReference type="ARBA" id="ARBA00022741"/>
    </source>
</evidence>
<dbReference type="SUPFAM" id="SSF52540">
    <property type="entry name" value="P-loop containing nucleoside triphosphate hydrolases"/>
    <property type="match status" value="1"/>
</dbReference>
<keyword evidence="8" id="KW-1185">Reference proteome</keyword>
<accession>A0A3P3RAG7</accession>
<dbReference type="InterPro" id="IPR050534">
    <property type="entry name" value="Coronavir_polyprotein_1ab"/>
</dbReference>
<evidence type="ECO:0000256" key="4">
    <source>
        <dbReference type="ARBA" id="ARBA00022840"/>
    </source>
</evidence>
<dbReference type="CDD" id="cd18808">
    <property type="entry name" value="SF1_C_Upf1"/>
    <property type="match status" value="1"/>
</dbReference>
<dbReference type="OrthoDB" id="45637at2157"/>
<gene>
    <name evidence="7" type="ORF">EIK79_12325</name>
</gene>
<keyword evidence="2" id="KW-0378">Hydrolase</keyword>
<evidence type="ECO:0000313" key="7">
    <source>
        <dbReference type="EMBL" id="RRJ29423.1"/>
    </source>
</evidence>
<proteinExistence type="predicted"/>
<evidence type="ECO:0000256" key="5">
    <source>
        <dbReference type="SAM" id="MobiDB-lite"/>
    </source>
</evidence>
<keyword evidence="3" id="KW-0347">Helicase</keyword>
<dbReference type="InterPro" id="IPR027417">
    <property type="entry name" value="P-loop_NTPase"/>
</dbReference>
<keyword evidence="1" id="KW-0547">Nucleotide-binding</keyword>
<feature type="domain" description="DNA2/NAM7 helicase-like C-terminal" evidence="6">
    <location>
        <begin position="1214"/>
        <end position="1386"/>
    </location>
</feature>
<dbReference type="RefSeq" id="WP_124955413.1">
    <property type="nucleotide sequence ID" value="NZ_RRCH01000028.1"/>
</dbReference>
<sequence length="1450" mass="162575">MNLDRPFVDPSAIGEFISLNGCPRYHKFHFTDYESERRNERDWKEAFEPLSLLFARDGGAFETAVGDELSQFAHSESNFEEINDWNDSQSRLRNVFATVADRPPSDQPTLLLQSRLGLRIEAWPVAGDADIIAVWPTADGIRIRVLDIKASHEEKTYQQIQVAVYTTLLRQFLDQLSPAYSWTLEGGIITRETDLTSGAPEDLPAFDVTPRELDVRNLLQADGRFDELHRQEPETVRYQLGSKCGSCVYKEACYTDAVEELSTAALGMSIGEQNRLAEYDLETIHDLAELAYPEDDPRPYDYDTELMARNEIYNELRNDPELGPVIHQYVQRAHAMLGEIHDHGTNTSSGNGAPPYLLGSGDGSLPADDPPYQPDELPVARGELIRIYLNVQHDNRRDRVVMCAAYVTATNSDEARHVSEIAPDLSMETDASHIEERAVLDGFWEQLTATIHDIADSLGRMERVPIHFYIYTSHERTALMEAATRHDTTAGTALQDLLSLRDATGDTHPDQAMVSIVQDEIRSRFAMPIPNLGLLPVKQLFSPPADRVPNYEWEFTRSDGTHIENLRDAFRFKLFDYTVRYRTGESGLHLHTDEAADGWYPSRLRGGAQIPLEYIWAALGQLTENWVKDLIADYDVYQSLDPFLWVDRDQQTTRIVPEDITALGEYLAQCVAHIERGIRYRNDSLTKRPLRRETLETFTVGESDLAGALTDVLHLEHYTARNETVDHLSQPIRQRIQSGDAIPLVIRAAEQQDDGSLRVEGRLLYDQLFPDDHERIANACRKKAAEGSTGGSWMVVNELTRSGEPARSAHPNHLERGPGVTIDVLDVDSNYIELSAVPSFTQEHEFTRYHRSWAVDDTDGDNNTLVFDQQTILILDPQTDDLLSQRAFNVLETAGDQHPLLGRLEALATGQITDSISNTDFRAEVEAFTAWCKTNLGPKTLPSPRQRAFIHETRAQFSLLQGPPGTGKTGGSLALAVVARLYAWAQRDHPLVGAISGESNKAVDEVLADVADTVQAFVEHPDTDTTPYENVELVRLTNEPPEDPHPYITYLNYHEKSDAREMVVQRLRRYAEPVKQTRVSETPQPQPHTLVFATPARLYKLIDMLADASSAEERVAQGETYFDLLAIDEASMMRLPSFALCSAWLHESSQVLIAGDHRQMAPVRQHEWDHEDRRPIQEYAPHLSTLDWFRALRGDDVAELDETYGTELTGTATIPLTQLAETHRCHEAVTAFLANNVYAKDGIPYTSNQTKTLGTPNPVTEGLAAMLQPDAPFVLVVHNDDTSRQSNPVEAAIAAAVSQHVGDGDATGIVTPHNAQRGLIQARLDGGFDVDTVERYQGGQRECILVSATASEPGFLQTEDEFILNPNRLTVAMSRMQHKLIVVASEEVFRLIPQEADVYDQADLWKRLFTHMDALTTVPAWEGTVTELVPTDLDIGFAFDDASLQVYHPE</sequence>
<evidence type="ECO:0000259" key="6">
    <source>
        <dbReference type="Pfam" id="PF13087"/>
    </source>
</evidence>
<organism evidence="7 8">
    <name type="scientific">Halocatena pleomorpha</name>
    <dbReference type="NCBI Taxonomy" id="1785090"/>
    <lineage>
        <taxon>Archaea</taxon>
        <taxon>Methanobacteriati</taxon>
        <taxon>Methanobacteriota</taxon>
        <taxon>Stenosarchaea group</taxon>
        <taxon>Halobacteria</taxon>
        <taxon>Halobacteriales</taxon>
        <taxon>Natronomonadaceae</taxon>
        <taxon>Halocatena</taxon>
    </lineage>
</organism>
<keyword evidence="4" id="KW-0067">ATP-binding</keyword>
<comment type="caution">
    <text evidence="7">The sequence shown here is derived from an EMBL/GenBank/DDBJ whole genome shotgun (WGS) entry which is preliminary data.</text>
</comment>
<dbReference type="Proteomes" id="UP000282322">
    <property type="component" value="Unassembled WGS sequence"/>
</dbReference>
<feature type="region of interest" description="Disordered" evidence="5">
    <location>
        <begin position="341"/>
        <end position="373"/>
    </location>
</feature>
<dbReference type="EMBL" id="RRCH01000028">
    <property type="protein sequence ID" value="RRJ29423.1"/>
    <property type="molecule type" value="Genomic_DNA"/>
</dbReference>
<dbReference type="PANTHER" id="PTHR43788:SF8">
    <property type="entry name" value="DNA-BINDING PROTEIN SMUBP-2"/>
    <property type="match status" value="1"/>
</dbReference>
<evidence type="ECO:0000256" key="3">
    <source>
        <dbReference type="ARBA" id="ARBA00022806"/>
    </source>
</evidence>